<proteinExistence type="predicted"/>
<organism evidence="2 3">
    <name type="scientific">Paralimibaculum aggregatum</name>
    <dbReference type="NCBI Taxonomy" id="3036245"/>
    <lineage>
        <taxon>Bacteria</taxon>
        <taxon>Pseudomonadati</taxon>
        <taxon>Pseudomonadota</taxon>
        <taxon>Alphaproteobacteria</taxon>
        <taxon>Rhodobacterales</taxon>
        <taxon>Paracoccaceae</taxon>
        <taxon>Paralimibaculum</taxon>
    </lineage>
</organism>
<reference evidence="2 3" key="1">
    <citation type="submission" date="2023-04" db="EMBL/GenBank/DDBJ databases">
        <title>Marinoamorphus aggregata gen. nov., sp. Nov., isolate from tissue of brittle star Ophioplocus japonicus.</title>
        <authorList>
            <person name="Kawano K."/>
            <person name="Sawayama S."/>
            <person name="Nakagawa S."/>
        </authorList>
    </citation>
    <scope>NUCLEOTIDE SEQUENCE [LARGE SCALE GENOMIC DNA]</scope>
    <source>
        <strain evidence="2 3">NKW23</strain>
    </source>
</reference>
<evidence type="ECO:0000313" key="3">
    <source>
        <dbReference type="Proteomes" id="UP001239909"/>
    </source>
</evidence>
<evidence type="ECO:0000313" key="2">
    <source>
        <dbReference type="EMBL" id="GMG83174.1"/>
    </source>
</evidence>
<gene>
    <name evidence="2" type="ORF">LNKW23_23870</name>
</gene>
<keyword evidence="3" id="KW-1185">Reference proteome</keyword>
<feature type="region of interest" description="Disordered" evidence="1">
    <location>
        <begin position="26"/>
        <end position="58"/>
    </location>
</feature>
<accession>A0ABQ6LQI7</accession>
<feature type="region of interest" description="Disordered" evidence="1">
    <location>
        <begin position="75"/>
        <end position="108"/>
    </location>
</feature>
<comment type="caution">
    <text evidence="2">The sequence shown here is derived from an EMBL/GenBank/DDBJ whole genome shotgun (WGS) entry which is preliminary data.</text>
</comment>
<dbReference type="Proteomes" id="UP001239909">
    <property type="component" value="Unassembled WGS sequence"/>
</dbReference>
<sequence length="108" mass="10982">MGSGVSGVPGAARRVRAGVPQWQLARPADGAGPVMHQGGAVRGQGQGGDLGGVAGGRAPGGALTKADVLLRPEIGAQQRPARQRKVHRLRRARTPGQGQGCVRQPAIE</sequence>
<protein>
    <submittedName>
        <fullName evidence="2">Uncharacterized protein</fullName>
    </submittedName>
</protein>
<feature type="compositionally biased region" description="Gly residues" evidence="1">
    <location>
        <begin position="40"/>
        <end position="58"/>
    </location>
</feature>
<name>A0ABQ6LQI7_9RHOB</name>
<feature type="compositionally biased region" description="Basic residues" evidence="1">
    <location>
        <begin position="81"/>
        <end position="93"/>
    </location>
</feature>
<dbReference type="EMBL" id="BSYI01000016">
    <property type="protein sequence ID" value="GMG83174.1"/>
    <property type="molecule type" value="Genomic_DNA"/>
</dbReference>
<evidence type="ECO:0000256" key="1">
    <source>
        <dbReference type="SAM" id="MobiDB-lite"/>
    </source>
</evidence>